<comment type="similarity">
    <text evidence="1">Belongs to the transglycosylase Slt family.</text>
</comment>
<dbReference type="Pfam" id="PF01464">
    <property type="entry name" value="SLT"/>
    <property type="match status" value="1"/>
</dbReference>
<dbReference type="PANTHER" id="PTHR37423">
    <property type="entry name" value="SOLUBLE LYTIC MUREIN TRANSGLYCOSYLASE-RELATED"/>
    <property type="match status" value="1"/>
</dbReference>
<proteinExistence type="inferred from homology"/>
<reference evidence="3 4" key="1">
    <citation type="submission" date="2016-10" db="EMBL/GenBank/DDBJ databases">
        <title>Alkaliphiles isolated from bioreactors.</title>
        <authorList>
            <person name="Salah Z."/>
            <person name="Rout S.P."/>
            <person name="Humphreys P.N."/>
        </authorList>
    </citation>
    <scope>NUCLEOTIDE SEQUENCE [LARGE SCALE GENOMIC DNA]</scope>
    <source>
        <strain evidence="3 4">ZS02</strain>
    </source>
</reference>
<dbReference type="Proteomes" id="UP000187526">
    <property type="component" value="Unassembled WGS sequence"/>
</dbReference>
<sequence length="397" mass="43904">MAQNIPELEIEPDGLLATEGVQVTQYADIWARIRAGLGVGEMDADPAVERIAKRFASSGLVERIAERSGGFLYYVVDSVEQRALPMELVLVPFVESGYSLQAASHAEAHGAWQFIESTAKNYAIGIDRFRDDRRNLVSSTRAALDYLEALHAMFENWPLALAAYNCGERRVQNELERAKRRGVKEPDFRDIASFLPQETRDYVPRILAIRKLIANPGGYKVVLPALENAPQYTVVEVHRDIDVALLAKLSGLRSESLLKLNPSLSAPVILGRHNIRLLLPHQAAVQLAENMPRHAGPWVTWRMLRITRAATPAEIAQRNKLPLNVVLQANPLPEGHYYEIGSTLLLPAGRHGGIDSAQAQRAVLLTRASSECMVLQSCIGDDARVVPPSTINGLPRR</sequence>
<evidence type="ECO:0000256" key="1">
    <source>
        <dbReference type="ARBA" id="ARBA00007734"/>
    </source>
</evidence>
<gene>
    <name evidence="3" type="ORF">BJN45_06800</name>
</gene>
<evidence type="ECO:0000259" key="2">
    <source>
        <dbReference type="Pfam" id="PF01464"/>
    </source>
</evidence>
<dbReference type="AlphaFoldDB" id="A0A1R1I877"/>
<protein>
    <recommendedName>
        <fullName evidence="2">Transglycosylase SLT domain-containing protein</fullName>
    </recommendedName>
</protein>
<dbReference type="SUPFAM" id="SSF53955">
    <property type="entry name" value="Lysozyme-like"/>
    <property type="match status" value="1"/>
</dbReference>
<evidence type="ECO:0000313" key="3">
    <source>
        <dbReference type="EMBL" id="OMG54874.1"/>
    </source>
</evidence>
<feature type="domain" description="Transglycosylase SLT" evidence="2">
    <location>
        <begin position="82"/>
        <end position="182"/>
    </location>
</feature>
<comment type="caution">
    <text evidence="3">The sequence shown here is derived from an EMBL/GenBank/DDBJ whole genome shotgun (WGS) entry which is preliminary data.</text>
</comment>
<dbReference type="InterPro" id="IPR008258">
    <property type="entry name" value="Transglycosylase_SLT_dom_1"/>
</dbReference>
<dbReference type="InterPro" id="IPR023346">
    <property type="entry name" value="Lysozyme-like_dom_sf"/>
</dbReference>
<name>A0A1R1I877_9RHOO</name>
<dbReference type="Gene3D" id="1.10.530.10">
    <property type="match status" value="1"/>
</dbReference>
<evidence type="ECO:0000313" key="4">
    <source>
        <dbReference type="Proteomes" id="UP000187526"/>
    </source>
</evidence>
<accession>A0A1R1I877</accession>
<dbReference type="RefSeq" id="WP_076093345.1">
    <property type="nucleotide sequence ID" value="NZ_MTHD01000002.1"/>
</dbReference>
<dbReference type="CDD" id="cd16894">
    <property type="entry name" value="MltD-like"/>
    <property type="match status" value="1"/>
</dbReference>
<dbReference type="EMBL" id="MTHD01000002">
    <property type="protein sequence ID" value="OMG54874.1"/>
    <property type="molecule type" value="Genomic_DNA"/>
</dbReference>
<dbReference type="STRING" id="418702.BJN45_06800"/>
<keyword evidence="4" id="KW-1185">Reference proteome</keyword>
<dbReference type="OrthoDB" id="9815002at2"/>
<organism evidence="3 4">
    <name type="scientific">Azonexus hydrophilus</name>
    <dbReference type="NCBI Taxonomy" id="418702"/>
    <lineage>
        <taxon>Bacteria</taxon>
        <taxon>Pseudomonadati</taxon>
        <taxon>Pseudomonadota</taxon>
        <taxon>Betaproteobacteria</taxon>
        <taxon>Rhodocyclales</taxon>
        <taxon>Azonexaceae</taxon>
        <taxon>Azonexus</taxon>
    </lineage>
</organism>
<dbReference type="PANTHER" id="PTHR37423:SF2">
    <property type="entry name" value="MEMBRANE-BOUND LYTIC MUREIN TRANSGLYCOSYLASE C"/>
    <property type="match status" value="1"/>
</dbReference>